<proteinExistence type="predicted"/>
<sequence>MEAKAKQGKSSSGSVGVGKVARAINVVDEWKVSREVYVINSNKIINFIGIKVPDLKIGFLYKVLEYQKALLEYMLELNAQQKETLFIILCGQGRIIEKDILLLYDSGKSELQFQAGDGDTVAKISSQQHN</sequence>
<dbReference type="EMBL" id="CACTIH010002400">
    <property type="protein sequence ID" value="CAA2976300.1"/>
    <property type="molecule type" value="Genomic_DNA"/>
</dbReference>
<evidence type="ECO:0000313" key="1">
    <source>
        <dbReference type="EMBL" id="CAA2976300.1"/>
    </source>
</evidence>
<reference evidence="1 2" key="1">
    <citation type="submission" date="2019-12" db="EMBL/GenBank/DDBJ databases">
        <authorList>
            <person name="Alioto T."/>
            <person name="Alioto T."/>
            <person name="Gomez Garrido J."/>
        </authorList>
    </citation>
    <scope>NUCLEOTIDE SEQUENCE [LARGE SCALE GENOMIC DNA]</scope>
</reference>
<dbReference type="Proteomes" id="UP000594638">
    <property type="component" value="Unassembled WGS sequence"/>
</dbReference>
<organism evidence="1 2">
    <name type="scientific">Olea europaea subsp. europaea</name>
    <dbReference type="NCBI Taxonomy" id="158383"/>
    <lineage>
        <taxon>Eukaryota</taxon>
        <taxon>Viridiplantae</taxon>
        <taxon>Streptophyta</taxon>
        <taxon>Embryophyta</taxon>
        <taxon>Tracheophyta</taxon>
        <taxon>Spermatophyta</taxon>
        <taxon>Magnoliopsida</taxon>
        <taxon>eudicotyledons</taxon>
        <taxon>Gunneridae</taxon>
        <taxon>Pentapetalae</taxon>
        <taxon>asterids</taxon>
        <taxon>lamiids</taxon>
        <taxon>Lamiales</taxon>
        <taxon>Oleaceae</taxon>
        <taxon>Oleeae</taxon>
        <taxon>Olea</taxon>
    </lineage>
</organism>
<keyword evidence="2" id="KW-1185">Reference proteome</keyword>
<comment type="caution">
    <text evidence="1">The sequence shown here is derived from an EMBL/GenBank/DDBJ whole genome shotgun (WGS) entry which is preliminary data.</text>
</comment>
<gene>
    <name evidence="1" type="ORF">OLEA9_A014443</name>
</gene>
<dbReference type="AlphaFoldDB" id="A0A8S0RB74"/>
<dbReference type="Gramene" id="OE9A014443T1">
    <property type="protein sequence ID" value="OE9A014443C1"/>
    <property type="gene ID" value="OE9A014443"/>
</dbReference>
<accession>A0A8S0RB74</accession>
<evidence type="ECO:0000313" key="2">
    <source>
        <dbReference type="Proteomes" id="UP000594638"/>
    </source>
</evidence>
<name>A0A8S0RB74_OLEEU</name>
<protein>
    <submittedName>
        <fullName evidence="1">Uncharacterized protein</fullName>
    </submittedName>
</protein>